<name>A0A0M8ZNN4_9HYME</name>
<evidence type="ECO:0000313" key="2">
    <source>
        <dbReference type="EMBL" id="KOX67767.1"/>
    </source>
</evidence>
<dbReference type="EMBL" id="KQ435971">
    <property type="protein sequence ID" value="KOX67767.1"/>
    <property type="molecule type" value="Genomic_DNA"/>
</dbReference>
<protein>
    <submittedName>
        <fullName evidence="2">Uncharacterized protein</fullName>
    </submittedName>
</protein>
<evidence type="ECO:0000313" key="3">
    <source>
        <dbReference type="Proteomes" id="UP000053105"/>
    </source>
</evidence>
<reference evidence="2 3" key="1">
    <citation type="submission" date="2015-07" db="EMBL/GenBank/DDBJ databases">
        <title>The genome of Melipona quadrifasciata.</title>
        <authorList>
            <person name="Pan H."/>
            <person name="Kapheim K."/>
        </authorList>
    </citation>
    <scope>NUCLEOTIDE SEQUENCE [LARGE SCALE GENOMIC DNA]</scope>
    <source>
        <strain evidence="2">0111107301</strain>
        <tissue evidence="2">Whole body</tissue>
    </source>
</reference>
<organism evidence="2 3">
    <name type="scientific">Melipona quadrifasciata</name>
    <dbReference type="NCBI Taxonomy" id="166423"/>
    <lineage>
        <taxon>Eukaryota</taxon>
        <taxon>Metazoa</taxon>
        <taxon>Ecdysozoa</taxon>
        <taxon>Arthropoda</taxon>
        <taxon>Hexapoda</taxon>
        <taxon>Insecta</taxon>
        <taxon>Pterygota</taxon>
        <taxon>Neoptera</taxon>
        <taxon>Endopterygota</taxon>
        <taxon>Hymenoptera</taxon>
        <taxon>Apocrita</taxon>
        <taxon>Aculeata</taxon>
        <taxon>Apoidea</taxon>
        <taxon>Anthophila</taxon>
        <taxon>Apidae</taxon>
        <taxon>Melipona</taxon>
    </lineage>
</organism>
<feature type="compositionally biased region" description="Basic and acidic residues" evidence="1">
    <location>
        <begin position="7"/>
        <end position="18"/>
    </location>
</feature>
<accession>A0A0M8ZNN4</accession>
<sequence>MQLGRRRREERESEKKGDCVSSRSHCLDSSSVADGSDSLPQTLVVVTTR</sequence>
<keyword evidence="3" id="KW-1185">Reference proteome</keyword>
<feature type="compositionally biased region" description="Polar residues" evidence="1">
    <location>
        <begin position="21"/>
        <end position="49"/>
    </location>
</feature>
<dbReference type="AlphaFoldDB" id="A0A0M8ZNN4"/>
<proteinExistence type="predicted"/>
<gene>
    <name evidence="2" type="ORF">WN51_08208</name>
</gene>
<feature type="region of interest" description="Disordered" evidence="1">
    <location>
        <begin position="1"/>
        <end position="49"/>
    </location>
</feature>
<evidence type="ECO:0000256" key="1">
    <source>
        <dbReference type="SAM" id="MobiDB-lite"/>
    </source>
</evidence>
<dbReference type="Proteomes" id="UP000053105">
    <property type="component" value="Unassembled WGS sequence"/>
</dbReference>